<feature type="transmembrane region" description="Helical" evidence="1">
    <location>
        <begin position="390"/>
        <end position="412"/>
    </location>
</feature>
<dbReference type="HOGENOM" id="CLU_030728_0_0_1"/>
<organism evidence="2 3">
    <name type="scientific">Gloeophyllum trabeum (strain ATCC 11539 / FP-39264 / Madison 617)</name>
    <name type="common">Brown rot fungus</name>
    <dbReference type="NCBI Taxonomy" id="670483"/>
    <lineage>
        <taxon>Eukaryota</taxon>
        <taxon>Fungi</taxon>
        <taxon>Dikarya</taxon>
        <taxon>Basidiomycota</taxon>
        <taxon>Agaricomycotina</taxon>
        <taxon>Agaricomycetes</taxon>
        <taxon>Gloeophyllales</taxon>
        <taxon>Gloeophyllaceae</taxon>
        <taxon>Gloeophyllum</taxon>
    </lineage>
</organism>
<dbReference type="RefSeq" id="XP_007865232.1">
    <property type="nucleotide sequence ID" value="XM_007867041.1"/>
</dbReference>
<gene>
    <name evidence="2" type="ORF">GLOTRDRAFT_128456</name>
</gene>
<dbReference type="Proteomes" id="UP000030669">
    <property type="component" value="Unassembled WGS sequence"/>
</dbReference>
<keyword evidence="1" id="KW-0472">Membrane</keyword>
<dbReference type="OrthoDB" id="3208379at2759"/>
<dbReference type="GeneID" id="19301733"/>
<accession>S7RTQ1</accession>
<feature type="transmembrane region" description="Helical" evidence="1">
    <location>
        <begin position="279"/>
        <end position="297"/>
    </location>
</feature>
<dbReference type="OMA" id="RRLYWNF"/>
<sequence>MSSTHTADPTTLGWACHIHPNGWKYFRKDNLVTDVDVAELHEVENYASIFQSALGEDKYEISVSKSDEDEALKTLLVNHEMRCASEQKEDIMSADGNAECYDRRIAYWEFMCRYPSHRPLPPHALSVARQLLDCYIMDALRRRSESHAPFSLEQSRELLEYLQKSDGMQDERSRMPRGSASSFDIPSKSASLTALVSWIMLTSARHGDLHKYGQRSAHGFPSQRRKRDHPSYLIFSMLCFGAPRSHLHRANFALTTMKLQGRVDAWAEYLDLLNGELQISVLVATVVLTAAVSFLAVPGMVGLTLVITLLTVAFTLGSIMTGIYLQWQTGKIKFGSITASRAALLSVFFSIPFALLTWAMILFTAAVLLYSFFGIQMIPDQPSQRFDRATYISVFTSSFLFICIISVTVVFFRHLRYTHRRGPGRD</sequence>
<dbReference type="KEGG" id="gtr:GLOTRDRAFT_128456"/>
<evidence type="ECO:0000313" key="3">
    <source>
        <dbReference type="Proteomes" id="UP000030669"/>
    </source>
</evidence>
<name>S7RTQ1_GLOTA</name>
<feature type="transmembrane region" description="Helical" evidence="1">
    <location>
        <begin position="345"/>
        <end position="370"/>
    </location>
</feature>
<proteinExistence type="predicted"/>
<keyword evidence="1" id="KW-0812">Transmembrane</keyword>
<dbReference type="eggNOG" id="ENOG502SNH4">
    <property type="taxonomic scope" value="Eukaryota"/>
</dbReference>
<keyword evidence="1" id="KW-1133">Transmembrane helix</keyword>
<evidence type="ECO:0000256" key="1">
    <source>
        <dbReference type="SAM" id="Phobius"/>
    </source>
</evidence>
<evidence type="ECO:0000313" key="2">
    <source>
        <dbReference type="EMBL" id="EPQ56514.1"/>
    </source>
</evidence>
<keyword evidence="3" id="KW-1185">Reference proteome</keyword>
<reference evidence="2 3" key="1">
    <citation type="journal article" date="2012" name="Science">
        <title>The Paleozoic origin of enzymatic lignin decomposition reconstructed from 31 fungal genomes.</title>
        <authorList>
            <person name="Floudas D."/>
            <person name="Binder M."/>
            <person name="Riley R."/>
            <person name="Barry K."/>
            <person name="Blanchette R.A."/>
            <person name="Henrissat B."/>
            <person name="Martinez A.T."/>
            <person name="Otillar R."/>
            <person name="Spatafora J.W."/>
            <person name="Yadav J.S."/>
            <person name="Aerts A."/>
            <person name="Benoit I."/>
            <person name="Boyd A."/>
            <person name="Carlson A."/>
            <person name="Copeland A."/>
            <person name="Coutinho P.M."/>
            <person name="de Vries R.P."/>
            <person name="Ferreira P."/>
            <person name="Findley K."/>
            <person name="Foster B."/>
            <person name="Gaskell J."/>
            <person name="Glotzer D."/>
            <person name="Gorecki P."/>
            <person name="Heitman J."/>
            <person name="Hesse C."/>
            <person name="Hori C."/>
            <person name="Igarashi K."/>
            <person name="Jurgens J.A."/>
            <person name="Kallen N."/>
            <person name="Kersten P."/>
            <person name="Kohler A."/>
            <person name="Kuees U."/>
            <person name="Kumar T.K.A."/>
            <person name="Kuo A."/>
            <person name="LaButti K."/>
            <person name="Larrondo L.F."/>
            <person name="Lindquist E."/>
            <person name="Ling A."/>
            <person name="Lombard V."/>
            <person name="Lucas S."/>
            <person name="Lundell T."/>
            <person name="Martin R."/>
            <person name="McLaughlin D.J."/>
            <person name="Morgenstern I."/>
            <person name="Morin E."/>
            <person name="Murat C."/>
            <person name="Nagy L.G."/>
            <person name="Nolan M."/>
            <person name="Ohm R.A."/>
            <person name="Patyshakuliyeva A."/>
            <person name="Rokas A."/>
            <person name="Ruiz-Duenas F.J."/>
            <person name="Sabat G."/>
            <person name="Salamov A."/>
            <person name="Samejima M."/>
            <person name="Schmutz J."/>
            <person name="Slot J.C."/>
            <person name="St John F."/>
            <person name="Stenlid J."/>
            <person name="Sun H."/>
            <person name="Sun S."/>
            <person name="Syed K."/>
            <person name="Tsang A."/>
            <person name="Wiebenga A."/>
            <person name="Young D."/>
            <person name="Pisabarro A."/>
            <person name="Eastwood D.C."/>
            <person name="Martin F."/>
            <person name="Cullen D."/>
            <person name="Grigoriev I.V."/>
            <person name="Hibbett D.S."/>
        </authorList>
    </citation>
    <scope>NUCLEOTIDE SEQUENCE [LARGE SCALE GENOMIC DNA]</scope>
    <source>
        <strain evidence="2 3">ATCC 11539</strain>
    </source>
</reference>
<dbReference type="EMBL" id="KB469300">
    <property type="protein sequence ID" value="EPQ56514.1"/>
    <property type="molecule type" value="Genomic_DNA"/>
</dbReference>
<protein>
    <submittedName>
        <fullName evidence="2">Uncharacterized protein</fullName>
    </submittedName>
</protein>
<dbReference type="AlphaFoldDB" id="S7RTQ1"/>
<feature type="transmembrane region" description="Helical" evidence="1">
    <location>
        <begin position="303"/>
        <end position="325"/>
    </location>
</feature>